<sequence length="125" mass="14696">MYFEFRISRGNKRDIFVYLPPSYRYEQNKKYPVLYMHDGQNIFHAAFNGCSWHVNETVDRLIQNRSMEEIIVVGIPNMGAERADEFTHALEGVLYSSDKVQIKPKGHLYEAFIIEELKPYVDAVF</sequence>
<evidence type="ECO:0000313" key="1">
    <source>
        <dbReference type="EMBL" id="MEC0225826.1"/>
    </source>
</evidence>
<dbReference type="Pfam" id="PF00756">
    <property type="entry name" value="Esterase"/>
    <property type="match status" value="1"/>
</dbReference>
<protein>
    <submittedName>
        <fullName evidence="1">Alpha/beta hydrolase-fold protein</fullName>
    </submittedName>
</protein>
<proteinExistence type="predicted"/>
<name>A0ABU6FVS7_9BACL</name>
<keyword evidence="1" id="KW-0378">Hydrolase</keyword>
<keyword evidence="2" id="KW-1185">Reference proteome</keyword>
<dbReference type="InterPro" id="IPR050583">
    <property type="entry name" value="Mycobacterial_A85_antigen"/>
</dbReference>
<gene>
    <name evidence="1" type="ORF">P4I72_01645</name>
</gene>
<dbReference type="PANTHER" id="PTHR48098">
    <property type="entry name" value="ENTEROCHELIN ESTERASE-RELATED"/>
    <property type="match status" value="1"/>
</dbReference>
<accession>A0ABU6FVS7</accession>
<reference evidence="1 2" key="1">
    <citation type="submission" date="2023-03" db="EMBL/GenBank/DDBJ databases">
        <title>Bacillus Genome Sequencing.</title>
        <authorList>
            <person name="Dunlap C."/>
        </authorList>
    </citation>
    <scope>NUCLEOTIDE SEQUENCE [LARGE SCALE GENOMIC DNA]</scope>
    <source>
        <strain evidence="1 2">BD-533</strain>
    </source>
</reference>
<comment type="caution">
    <text evidence="1">The sequence shown here is derived from an EMBL/GenBank/DDBJ whole genome shotgun (WGS) entry which is preliminary data.</text>
</comment>
<dbReference type="InterPro" id="IPR000801">
    <property type="entry name" value="Esterase-like"/>
</dbReference>
<dbReference type="Gene3D" id="3.40.50.1820">
    <property type="entry name" value="alpha/beta hydrolase"/>
    <property type="match status" value="1"/>
</dbReference>
<dbReference type="Proteomes" id="UP001338137">
    <property type="component" value="Unassembled WGS sequence"/>
</dbReference>
<dbReference type="PANTHER" id="PTHR48098:SF6">
    <property type="entry name" value="FERRI-BACILLIBACTIN ESTERASE BESA"/>
    <property type="match status" value="1"/>
</dbReference>
<organism evidence="1 2">
    <name type="scientific">Paenibacillus alba</name>
    <dbReference type="NCBI Taxonomy" id="1197127"/>
    <lineage>
        <taxon>Bacteria</taxon>
        <taxon>Bacillati</taxon>
        <taxon>Bacillota</taxon>
        <taxon>Bacilli</taxon>
        <taxon>Bacillales</taxon>
        <taxon>Paenibacillaceae</taxon>
        <taxon>Paenibacillus</taxon>
    </lineage>
</organism>
<dbReference type="InterPro" id="IPR029058">
    <property type="entry name" value="AB_hydrolase_fold"/>
</dbReference>
<dbReference type="SUPFAM" id="SSF53474">
    <property type="entry name" value="alpha/beta-Hydrolases"/>
    <property type="match status" value="1"/>
</dbReference>
<dbReference type="GO" id="GO:0016787">
    <property type="term" value="F:hydrolase activity"/>
    <property type="evidence" value="ECO:0007669"/>
    <property type="project" value="UniProtKB-KW"/>
</dbReference>
<dbReference type="RefSeq" id="WP_326070281.1">
    <property type="nucleotide sequence ID" value="NZ_JARLKY010000004.1"/>
</dbReference>
<dbReference type="EMBL" id="JARLKY010000004">
    <property type="protein sequence ID" value="MEC0225826.1"/>
    <property type="molecule type" value="Genomic_DNA"/>
</dbReference>
<evidence type="ECO:0000313" key="2">
    <source>
        <dbReference type="Proteomes" id="UP001338137"/>
    </source>
</evidence>